<name>A0AAV4RD24_9ARAC</name>
<proteinExistence type="predicted"/>
<protein>
    <submittedName>
        <fullName evidence="2">Uncharacterized protein</fullName>
    </submittedName>
</protein>
<keyword evidence="3" id="KW-1185">Reference proteome</keyword>
<organism evidence="2 3">
    <name type="scientific">Caerostris darwini</name>
    <dbReference type="NCBI Taxonomy" id="1538125"/>
    <lineage>
        <taxon>Eukaryota</taxon>
        <taxon>Metazoa</taxon>
        <taxon>Ecdysozoa</taxon>
        <taxon>Arthropoda</taxon>
        <taxon>Chelicerata</taxon>
        <taxon>Arachnida</taxon>
        <taxon>Araneae</taxon>
        <taxon>Araneomorphae</taxon>
        <taxon>Entelegynae</taxon>
        <taxon>Araneoidea</taxon>
        <taxon>Araneidae</taxon>
        <taxon>Caerostris</taxon>
    </lineage>
</organism>
<dbReference type="AlphaFoldDB" id="A0AAV4RD24"/>
<dbReference type="EMBL" id="BPLQ01006114">
    <property type="protein sequence ID" value="GIY20183.1"/>
    <property type="molecule type" value="Genomic_DNA"/>
</dbReference>
<evidence type="ECO:0000313" key="2">
    <source>
        <dbReference type="EMBL" id="GIY20183.1"/>
    </source>
</evidence>
<gene>
    <name evidence="2" type="ORF">CDAR_577011</name>
</gene>
<comment type="caution">
    <text evidence="2">The sequence shown here is derived from an EMBL/GenBank/DDBJ whole genome shotgun (WGS) entry which is preliminary data.</text>
</comment>
<feature type="region of interest" description="Disordered" evidence="1">
    <location>
        <begin position="1"/>
        <end position="21"/>
    </location>
</feature>
<sequence>MFLAGVRRMDPRSGSVQSDRVRSNRDVGEYYFYTDHHELRPLPGHLLSLKKHRGSEAGQAHDSGILATGVCLCHPSDIHLRAGRCNFMLICIVNVCGMI</sequence>
<reference evidence="2 3" key="1">
    <citation type="submission" date="2021-06" db="EMBL/GenBank/DDBJ databases">
        <title>Caerostris darwini draft genome.</title>
        <authorList>
            <person name="Kono N."/>
            <person name="Arakawa K."/>
        </authorList>
    </citation>
    <scope>NUCLEOTIDE SEQUENCE [LARGE SCALE GENOMIC DNA]</scope>
</reference>
<accession>A0AAV4RD24</accession>
<dbReference type="Proteomes" id="UP001054837">
    <property type="component" value="Unassembled WGS sequence"/>
</dbReference>
<evidence type="ECO:0000256" key="1">
    <source>
        <dbReference type="SAM" id="MobiDB-lite"/>
    </source>
</evidence>
<evidence type="ECO:0000313" key="3">
    <source>
        <dbReference type="Proteomes" id="UP001054837"/>
    </source>
</evidence>